<dbReference type="InterPro" id="IPR050955">
    <property type="entry name" value="Plant_Biomass_Hydrol_Est"/>
</dbReference>
<dbReference type="InterPro" id="IPR029058">
    <property type="entry name" value="AB_hydrolase_fold"/>
</dbReference>
<evidence type="ECO:0008006" key="4">
    <source>
        <dbReference type="Google" id="ProtNLM"/>
    </source>
</evidence>
<keyword evidence="2" id="KW-0378">Hydrolase</keyword>
<feature type="non-terminal residue" evidence="3">
    <location>
        <position position="1"/>
    </location>
</feature>
<organism evidence="3">
    <name type="scientific">marine sediment metagenome</name>
    <dbReference type="NCBI Taxonomy" id="412755"/>
    <lineage>
        <taxon>unclassified sequences</taxon>
        <taxon>metagenomes</taxon>
        <taxon>ecological metagenomes</taxon>
    </lineage>
</organism>
<evidence type="ECO:0000256" key="2">
    <source>
        <dbReference type="ARBA" id="ARBA00022801"/>
    </source>
</evidence>
<comment type="caution">
    <text evidence="3">The sequence shown here is derived from an EMBL/GenBank/DDBJ whole genome shotgun (WGS) entry which is preliminary data.</text>
</comment>
<evidence type="ECO:0000313" key="3">
    <source>
        <dbReference type="EMBL" id="KKL71998.1"/>
    </source>
</evidence>
<dbReference type="Gene3D" id="3.40.50.1820">
    <property type="entry name" value="alpha/beta hydrolase"/>
    <property type="match status" value="1"/>
</dbReference>
<dbReference type="AlphaFoldDB" id="A0A0F9ED41"/>
<dbReference type="SUPFAM" id="SSF53474">
    <property type="entry name" value="alpha/beta-Hydrolases"/>
    <property type="match status" value="1"/>
</dbReference>
<evidence type="ECO:0000256" key="1">
    <source>
        <dbReference type="ARBA" id="ARBA00022729"/>
    </source>
</evidence>
<proteinExistence type="predicted"/>
<dbReference type="EMBL" id="LAZR01025412">
    <property type="protein sequence ID" value="KKL71998.1"/>
    <property type="molecule type" value="Genomic_DNA"/>
</dbReference>
<dbReference type="GO" id="GO:0016787">
    <property type="term" value="F:hydrolase activity"/>
    <property type="evidence" value="ECO:0007669"/>
    <property type="project" value="UniProtKB-KW"/>
</dbReference>
<sequence length="246" mass="27235">VLSVGVLLGCAVPQPQDTRTQPKLMSEPITGGVYYLFVPYNYDPEKPAPVIVSCHGTDPFDVAAYHVGEWKKLAENHGCILVCPKLSSTDGILGAGAAGPLLRDERLIMSILGQLHYLYKIDRRNILMTGFSGGGFPVYFIGLRHPDVFTAISARNCNFNELSVDGWYPPEALNTPIQVYYGEHDPGAIRGQSEAGIKYLRRSGFKTVDTQIIPGAGHERHPEVAMKWWLSRWNGTPPPFRDIARK</sequence>
<accession>A0A0F9ED41</accession>
<dbReference type="PANTHER" id="PTHR43037">
    <property type="entry name" value="UNNAMED PRODUCT-RELATED"/>
    <property type="match status" value="1"/>
</dbReference>
<reference evidence="3" key="1">
    <citation type="journal article" date="2015" name="Nature">
        <title>Complex archaea that bridge the gap between prokaryotes and eukaryotes.</title>
        <authorList>
            <person name="Spang A."/>
            <person name="Saw J.H."/>
            <person name="Jorgensen S.L."/>
            <person name="Zaremba-Niedzwiedzka K."/>
            <person name="Martijn J."/>
            <person name="Lind A.E."/>
            <person name="van Eijk R."/>
            <person name="Schleper C."/>
            <person name="Guy L."/>
            <person name="Ettema T.J."/>
        </authorList>
    </citation>
    <scope>NUCLEOTIDE SEQUENCE</scope>
</reference>
<name>A0A0F9ED41_9ZZZZ</name>
<gene>
    <name evidence="3" type="ORF">LCGC14_2089330</name>
</gene>
<dbReference type="PANTHER" id="PTHR43037:SF5">
    <property type="entry name" value="FERULOYL ESTERASE"/>
    <property type="match status" value="1"/>
</dbReference>
<protein>
    <recommendedName>
        <fullName evidence="4">Phospholipase/carboxylesterase/thioesterase domain-containing protein</fullName>
    </recommendedName>
</protein>
<keyword evidence="1" id="KW-0732">Signal</keyword>